<reference evidence="6" key="2">
    <citation type="journal article" date="2017" name="Nat. Plants">
        <title>The Aegilops tauschii genome reveals multiple impacts of transposons.</title>
        <authorList>
            <person name="Zhao G."/>
            <person name="Zou C."/>
            <person name="Li K."/>
            <person name="Wang K."/>
            <person name="Li T."/>
            <person name="Gao L."/>
            <person name="Zhang X."/>
            <person name="Wang H."/>
            <person name="Yang Z."/>
            <person name="Liu X."/>
            <person name="Jiang W."/>
            <person name="Mao L."/>
            <person name="Kong X."/>
            <person name="Jiao Y."/>
            <person name="Jia J."/>
        </authorList>
    </citation>
    <scope>NUCLEOTIDE SEQUENCE [LARGE SCALE GENOMIC DNA]</scope>
    <source>
        <strain evidence="6">cv. AL8/78</strain>
    </source>
</reference>
<keyword evidence="4" id="KW-1133">Transmembrane helix</keyword>
<dbReference type="PANTHER" id="PTHR45647:SF18">
    <property type="entry name" value="U-BOX DOMAIN-CONTAINING PROTEIN 33"/>
    <property type="match status" value="1"/>
</dbReference>
<evidence type="ECO:0000256" key="3">
    <source>
        <dbReference type="ARBA" id="ARBA00022786"/>
    </source>
</evidence>
<reference evidence="5" key="3">
    <citation type="journal article" date="2017" name="Nature">
        <title>Genome sequence of the progenitor of the wheat D genome Aegilops tauschii.</title>
        <authorList>
            <person name="Luo M.C."/>
            <person name="Gu Y.Q."/>
            <person name="Puiu D."/>
            <person name="Wang H."/>
            <person name="Twardziok S.O."/>
            <person name="Deal K.R."/>
            <person name="Huo N."/>
            <person name="Zhu T."/>
            <person name="Wang L."/>
            <person name="Wang Y."/>
            <person name="McGuire P.E."/>
            <person name="Liu S."/>
            <person name="Long H."/>
            <person name="Ramasamy R.K."/>
            <person name="Rodriguez J.C."/>
            <person name="Van S.L."/>
            <person name="Yuan L."/>
            <person name="Wang Z."/>
            <person name="Xia Z."/>
            <person name="Xiao L."/>
            <person name="Anderson O.D."/>
            <person name="Ouyang S."/>
            <person name="Liang Y."/>
            <person name="Zimin A.V."/>
            <person name="Pertea G."/>
            <person name="Qi P."/>
            <person name="Bennetzen J.L."/>
            <person name="Dai X."/>
            <person name="Dawson M.W."/>
            <person name="Muller H.G."/>
            <person name="Kugler K."/>
            <person name="Rivarola-Duarte L."/>
            <person name="Spannagl M."/>
            <person name="Mayer K.F.X."/>
            <person name="Lu F.H."/>
            <person name="Bevan M.W."/>
            <person name="Leroy P."/>
            <person name="Li P."/>
            <person name="You F.M."/>
            <person name="Sun Q."/>
            <person name="Liu Z."/>
            <person name="Lyons E."/>
            <person name="Wicker T."/>
            <person name="Salzberg S.L."/>
            <person name="Devos K.M."/>
            <person name="Dvorak J."/>
        </authorList>
    </citation>
    <scope>NUCLEOTIDE SEQUENCE [LARGE SCALE GENOMIC DNA]</scope>
    <source>
        <strain evidence="5">cv. AL8/78</strain>
    </source>
</reference>
<organism evidence="5 6">
    <name type="scientific">Aegilops tauschii subsp. strangulata</name>
    <name type="common">Goatgrass</name>
    <dbReference type="NCBI Taxonomy" id="200361"/>
    <lineage>
        <taxon>Eukaryota</taxon>
        <taxon>Viridiplantae</taxon>
        <taxon>Streptophyta</taxon>
        <taxon>Embryophyta</taxon>
        <taxon>Tracheophyta</taxon>
        <taxon>Spermatophyta</taxon>
        <taxon>Magnoliopsida</taxon>
        <taxon>Liliopsida</taxon>
        <taxon>Poales</taxon>
        <taxon>Poaceae</taxon>
        <taxon>BOP clade</taxon>
        <taxon>Pooideae</taxon>
        <taxon>Triticodae</taxon>
        <taxon>Triticeae</taxon>
        <taxon>Triticinae</taxon>
        <taxon>Aegilops</taxon>
    </lineage>
</organism>
<keyword evidence="3" id="KW-0833">Ubl conjugation pathway</keyword>
<name>A0A453JCM5_AEGTS</name>
<dbReference type="PANTHER" id="PTHR45647">
    <property type="entry name" value="OS02G0152300 PROTEIN"/>
    <property type="match status" value="1"/>
</dbReference>
<protein>
    <recommendedName>
        <fullName evidence="2">RING-type E3 ubiquitin transferase</fullName>
        <ecNumber evidence="2">2.3.2.27</ecNumber>
    </recommendedName>
</protein>
<dbReference type="GO" id="GO:0061630">
    <property type="term" value="F:ubiquitin protein ligase activity"/>
    <property type="evidence" value="ECO:0007669"/>
    <property type="project" value="UniProtKB-EC"/>
</dbReference>
<dbReference type="EC" id="2.3.2.27" evidence="2"/>
<dbReference type="Gramene" id="AET4Gv20874900.1">
    <property type="protein sequence ID" value="AET4Gv20874900.1"/>
    <property type="gene ID" value="AET4Gv20874900"/>
</dbReference>
<dbReference type="EnsemblPlants" id="AET4Gv20874900.1">
    <property type="protein sequence ID" value="AET4Gv20874900.1"/>
    <property type="gene ID" value="AET4Gv20874900"/>
</dbReference>
<reference evidence="5" key="4">
    <citation type="submission" date="2019-03" db="UniProtKB">
        <authorList>
            <consortium name="EnsemblPlants"/>
        </authorList>
    </citation>
    <scope>IDENTIFICATION</scope>
</reference>
<evidence type="ECO:0000256" key="2">
    <source>
        <dbReference type="ARBA" id="ARBA00012483"/>
    </source>
</evidence>
<dbReference type="STRING" id="200361.A0A453JCM5"/>
<proteinExistence type="predicted"/>
<dbReference type="Proteomes" id="UP000015105">
    <property type="component" value="Chromosome 4D"/>
</dbReference>
<comment type="catalytic activity">
    <reaction evidence="1">
        <text>S-ubiquitinyl-[E2 ubiquitin-conjugating enzyme]-L-cysteine + [acceptor protein]-L-lysine = [E2 ubiquitin-conjugating enzyme]-L-cysteine + N(6)-ubiquitinyl-[acceptor protein]-L-lysine.</text>
        <dbReference type="EC" id="2.3.2.27"/>
    </reaction>
</comment>
<evidence type="ECO:0000256" key="4">
    <source>
        <dbReference type="SAM" id="Phobius"/>
    </source>
</evidence>
<dbReference type="InterPro" id="IPR051348">
    <property type="entry name" value="U-box_ubiquitin_ligases"/>
</dbReference>
<dbReference type="AlphaFoldDB" id="A0A453JCM5"/>
<reference evidence="6" key="1">
    <citation type="journal article" date="2014" name="Science">
        <title>Ancient hybridizations among the ancestral genomes of bread wheat.</title>
        <authorList>
            <consortium name="International Wheat Genome Sequencing Consortium,"/>
            <person name="Marcussen T."/>
            <person name="Sandve S.R."/>
            <person name="Heier L."/>
            <person name="Spannagl M."/>
            <person name="Pfeifer M."/>
            <person name="Jakobsen K.S."/>
            <person name="Wulff B.B."/>
            <person name="Steuernagel B."/>
            <person name="Mayer K.F."/>
            <person name="Olsen O.A."/>
        </authorList>
    </citation>
    <scope>NUCLEOTIDE SEQUENCE [LARGE SCALE GENOMIC DNA]</scope>
    <source>
        <strain evidence="6">cv. AL8/78</strain>
    </source>
</reference>
<keyword evidence="6" id="KW-1185">Reference proteome</keyword>
<dbReference type="SUPFAM" id="SSF56112">
    <property type="entry name" value="Protein kinase-like (PK-like)"/>
    <property type="match status" value="1"/>
</dbReference>
<feature type="transmembrane region" description="Helical" evidence="4">
    <location>
        <begin position="23"/>
        <end position="43"/>
    </location>
</feature>
<reference evidence="5" key="5">
    <citation type="journal article" date="2021" name="G3 (Bethesda)">
        <title>Aegilops tauschii genome assembly Aet v5.0 features greater sequence contiguity and improved annotation.</title>
        <authorList>
            <person name="Wang L."/>
            <person name="Zhu T."/>
            <person name="Rodriguez J.C."/>
            <person name="Deal K.R."/>
            <person name="Dubcovsky J."/>
            <person name="McGuire P.E."/>
            <person name="Lux T."/>
            <person name="Spannagl M."/>
            <person name="Mayer K.F.X."/>
            <person name="Baldrich P."/>
            <person name="Meyers B.C."/>
            <person name="Huo N."/>
            <person name="Gu Y.Q."/>
            <person name="Zhou H."/>
            <person name="Devos K.M."/>
            <person name="Bennetzen J.L."/>
            <person name="Unver T."/>
            <person name="Budak H."/>
            <person name="Gulick P.J."/>
            <person name="Galiba G."/>
            <person name="Kalapos B."/>
            <person name="Nelson D.R."/>
            <person name="Li P."/>
            <person name="You F.M."/>
            <person name="Luo M.C."/>
            <person name="Dvorak J."/>
        </authorList>
    </citation>
    <scope>NUCLEOTIDE SEQUENCE [LARGE SCALE GENOMIC DNA]</scope>
    <source>
        <strain evidence="5">cv. AL8/78</strain>
    </source>
</reference>
<evidence type="ECO:0000256" key="1">
    <source>
        <dbReference type="ARBA" id="ARBA00000900"/>
    </source>
</evidence>
<accession>A0A453JCM5</accession>
<keyword evidence="4" id="KW-0812">Transmembrane</keyword>
<evidence type="ECO:0000313" key="5">
    <source>
        <dbReference type="EnsemblPlants" id="AET4Gv20874900.1"/>
    </source>
</evidence>
<dbReference type="InterPro" id="IPR011009">
    <property type="entry name" value="Kinase-like_dom_sf"/>
</dbReference>
<evidence type="ECO:0000313" key="6">
    <source>
        <dbReference type="Proteomes" id="UP000015105"/>
    </source>
</evidence>
<dbReference type="Gene3D" id="1.10.510.10">
    <property type="entry name" value="Transferase(Phosphotransferase) domain 1"/>
    <property type="match status" value="1"/>
</dbReference>
<keyword evidence="4" id="KW-0472">Membrane</keyword>
<sequence length="119" mass="13533">MGTMGYMDPIFFMTGELTTESDVYAFGLVILQVLTGLLDAGLVDLSRRRSRWTPYGLLDASAGSWPRVQAERLLRLALRCCNLERKQRPTFTSDTDWRPLDILRTMATASKSQKWSRGK</sequence>